<dbReference type="Pfam" id="PF13466">
    <property type="entry name" value="STAS_2"/>
    <property type="match status" value="1"/>
</dbReference>
<protein>
    <submittedName>
        <fullName evidence="3">STAS domain-containing protein</fullName>
    </submittedName>
</protein>
<dbReference type="InterPro" id="IPR058548">
    <property type="entry name" value="MlaB-like_STAS"/>
</dbReference>
<evidence type="ECO:0000313" key="2">
    <source>
        <dbReference type="EMBL" id="APR52578.1"/>
    </source>
</evidence>
<evidence type="ECO:0000313" key="5">
    <source>
        <dbReference type="Proteomes" id="UP000185161"/>
    </source>
</evidence>
<reference evidence="5" key="2">
    <citation type="submission" date="2016-12" db="EMBL/GenBank/DDBJ databases">
        <title>Whole genome sequencing of Sphingomonas sp. ABOJV.</title>
        <authorList>
            <person name="Conlan S."/>
            <person name="Thomas P.J."/>
            <person name="Mullikin J."/>
            <person name="Palmore T.N."/>
            <person name="Frank K.M."/>
            <person name="Segre J.A."/>
        </authorList>
    </citation>
    <scope>NUCLEOTIDE SEQUENCE [LARGE SCALE GENOMIC DNA]</scope>
    <source>
        <strain evidence="5">ABOJV</strain>
    </source>
</reference>
<dbReference type="Gene3D" id="3.30.750.24">
    <property type="entry name" value="STAS domain"/>
    <property type="match status" value="1"/>
</dbReference>
<dbReference type="STRING" id="93064.BRX40_09200"/>
<dbReference type="EMBL" id="CP018820">
    <property type="protein sequence ID" value="APR52578.1"/>
    <property type="molecule type" value="Genomic_DNA"/>
</dbReference>
<feature type="domain" description="MlaB-like STAS" evidence="1">
    <location>
        <begin position="50"/>
        <end position="102"/>
    </location>
</feature>
<dbReference type="KEGG" id="skr:BRX40_09200"/>
<dbReference type="GeneID" id="44132734"/>
<dbReference type="SUPFAM" id="SSF52091">
    <property type="entry name" value="SpoIIaa-like"/>
    <property type="match status" value="1"/>
</dbReference>
<name>A0A1L6J9J2_9SPHN</name>
<dbReference type="EMBL" id="QQWO01000020">
    <property type="protein sequence ID" value="RSV00001.1"/>
    <property type="molecule type" value="Genomic_DNA"/>
</dbReference>
<accession>A0A1L6J9J2</accession>
<dbReference type="InterPro" id="IPR036513">
    <property type="entry name" value="STAS_dom_sf"/>
</dbReference>
<evidence type="ECO:0000313" key="4">
    <source>
        <dbReference type="EMBL" id="RSY81511.1"/>
    </source>
</evidence>
<gene>
    <name evidence="2" type="ORF">BRX40_09200</name>
    <name evidence="3" type="ORF">CA257_19040</name>
    <name evidence="4" type="ORF">DAH66_14810</name>
</gene>
<proteinExistence type="predicted"/>
<evidence type="ECO:0000313" key="7">
    <source>
        <dbReference type="Proteomes" id="UP000287746"/>
    </source>
</evidence>
<dbReference type="Proteomes" id="UP000286681">
    <property type="component" value="Unassembled WGS sequence"/>
</dbReference>
<sequence length="116" mass="11979">MPSLPDSAELDAAALDSPDSDRALILPPHGTTVTAEDLRVRMVLASDFDGAMEVDAGAVESVGQAVLQLLVAARAEAEAQGQTFVIRNPSPAFVDRVTACGLAPAIGLSVKEDHLS</sequence>
<dbReference type="Proteomes" id="UP000287746">
    <property type="component" value="Unassembled WGS sequence"/>
</dbReference>
<dbReference type="OrthoDB" id="7506676at2"/>
<keyword evidence="5" id="KW-1185">Reference proteome</keyword>
<dbReference type="EMBL" id="QQYZ01000014">
    <property type="protein sequence ID" value="RSY81511.1"/>
    <property type="molecule type" value="Genomic_DNA"/>
</dbReference>
<reference evidence="6 7" key="3">
    <citation type="submission" date="2018-07" db="EMBL/GenBank/DDBJ databases">
        <title>Genomic and Epidemiologic Investigation of an Indolent Hospital Outbreak.</title>
        <authorList>
            <person name="Johnson R.C."/>
            <person name="Deming C."/>
            <person name="Conlan S."/>
            <person name="Zellmer C.J."/>
            <person name="Michelin A.V."/>
            <person name="Lee-Lin S."/>
            <person name="Thomas P.J."/>
            <person name="Park M."/>
            <person name="Weingarten R.A."/>
            <person name="Less J."/>
            <person name="Dekker J.P."/>
            <person name="Frank K.M."/>
            <person name="Musser K.A."/>
            <person name="Mcquiston J.R."/>
            <person name="Henderson D.K."/>
            <person name="Lau A.F."/>
            <person name="Palmore T.N."/>
            <person name="Segre J.A."/>
        </authorList>
    </citation>
    <scope>NUCLEOTIDE SEQUENCE [LARGE SCALE GENOMIC DNA]</scope>
    <source>
        <strain evidence="4 7">SK-CDC1_0717</strain>
        <strain evidence="3 6">SK-NIH.Env10_0317</strain>
    </source>
</reference>
<reference evidence="2" key="1">
    <citation type="submission" date="2016-12" db="EMBL/GenBank/DDBJ databases">
        <title>Whole genome sequencing of Sphingomonas koreensis.</title>
        <authorList>
            <person name="Conlan S."/>
            <person name="Thomas P.J."/>
            <person name="Mullikin J."/>
            <person name="Palmore T.N."/>
            <person name="Frank K.M."/>
            <person name="Segre J.A."/>
        </authorList>
    </citation>
    <scope>NUCLEOTIDE SEQUENCE</scope>
    <source>
        <strain evidence="2">ABOJV</strain>
    </source>
</reference>
<dbReference type="AlphaFoldDB" id="A0A1L6J9J2"/>
<organism evidence="2 5">
    <name type="scientific">Sphingomonas koreensis</name>
    <dbReference type="NCBI Taxonomy" id="93064"/>
    <lineage>
        <taxon>Bacteria</taxon>
        <taxon>Pseudomonadati</taxon>
        <taxon>Pseudomonadota</taxon>
        <taxon>Alphaproteobacteria</taxon>
        <taxon>Sphingomonadales</taxon>
        <taxon>Sphingomonadaceae</taxon>
        <taxon>Sphingomonas</taxon>
    </lineage>
</organism>
<evidence type="ECO:0000259" key="1">
    <source>
        <dbReference type="Pfam" id="PF13466"/>
    </source>
</evidence>
<evidence type="ECO:0000313" key="3">
    <source>
        <dbReference type="EMBL" id="RSV00001.1"/>
    </source>
</evidence>
<dbReference type="Proteomes" id="UP000185161">
    <property type="component" value="Chromosome"/>
</dbReference>
<evidence type="ECO:0000313" key="6">
    <source>
        <dbReference type="Proteomes" id="UP000286681"/>
    </source>
</evidence>
<dbReference type="RefSeq" id="WP_066578690.1">
    <property type="nucleotide sequence ID" value="NZ_CP018820.1"/>
</dbReference>